<evidence type="ECO:0000256" key="2">
    <source>
        <dbReference type="ARBA" id="ARBA00023303"/>
    </source>
</evidence>
<name>A0A6P5T3T3_PRUAV</name>
<dbReference type="GO" id="GO:0016020">
    <property type="term" value="C:membrane"/>
    <property type="evidence" value="ECO:0007669"/>
    <property type="project" value="UniProtKB-SubCell"/>
</dbReference>
<organism evidence="4 5">
    <name type="scientific">Prunus avium</name>
    <name type="common">Cherry</name>
    <name type="synonym">Cerasus avium</name>
    <dbReference type="NCBI Taxonomy" id="42229"/>
    <lineage>
        <taxon>Eukaryota</taxon>
        <taxon>Viridiplantae</taxon>
        <taxon>Streptophyta</taxon>
        <taxon>Embryophyta</taxon>
        <taxon>Tracheophyta</taxon>
        <taxon>Spermatophyta</taxon>
        <taxon>Magnoliopsida</taxon>
        <taxon>eudicotyledons</taxon>
        <taxon>Gunneridae</taxon>
        <taxon>Pentapetalae</taxon>
        <taxon>rosids</taxon>
        <taxon>fabids</taxon>
        <taxon>Rosales</taxon>
        <taxon>Rosaceae</taxon>
        <taxon>Amygdaloideae</taxon>
        <taxon>Amygdaleae</taxon>
        <taxon>Prunus</taxon>
    </lineage>
</organism>
<dbReference type="KEGG" id="pavi:110763176"/>
<dbReference type="InterPro" id="IPR018490">
    <property type="entry name" value="cNMP-bd_dom_sf"/>
</dbReference>
<dbReference type="InterPro" id="IPR000595">
    <property type="entry name" value="cNMP-bd_dom"/>
</dbReference>
<sequence length="172" mass="19367">VPTLKNIDERVLRRISGCLKPREFDDNSIIIEKGKPLGMMVFIVDGLVSIEKRDGSSSSNDNLQQPTRGAGEVCGEVLLRWPLSVLYLRDVLLLATESAKAIGHVEALVLKASDLRGVVKMDYFAGMICRTLSANELEKATDNYQQSRIIREYEDATFYKVEVLRQTNFCLR</sequence>
<evidence type="ECO:0000313" key="4">
    <source>
        <dbReference type="Proteomes" id="UP000515124"/>
    </source>
</evidence>
<evidence type="ECO:0000256" key="1">
    <source>
        <dbReference type="ARBA" id="ARBA00023286"/>
    </source>
</evidence>
<gene>
    <name evidence="5" type="primary">LOC110763176</name>
</gene>
<feature type="non-terminal residue" evidence="5">
    <location>
        <position position="1"/>
    </location>
</feature>
<accession>A0A6P5T3T3</accession>
<dbReference type="GeneID" id="110763176"/>
<dbReference type="PANTHER" id="PTHR45651:SF68">
    <property type="entry name" value="ION TRANSPORT DOMAIN-CONTAINING PROTEIN"/>
    <property type="match status" value="1"/>
</dbReference>
<dbReference type="AlphaFoldDB" id="A0A6P5T3T3"/>
<keyword evidence="1" id="KW-0813">Transport</keyword>
<dbReference type="PROSITE" id="PS50042">
    <property type="entry name" value="CNMP_BINDING_3"/>
    <property type="match status" value="1"/>
</dbReference>
<evidence type="ECO:0000259" key="3">
    <source>
        <dbReference type="PROSITE" id="PS50042"/>
    </source>
</evidence>
<proteinExistence type="predicted"/>
<dbReference type="SUPFAM" id="SSF51206">
    <property type="entry name" value="cAMP-binding domain-like"/>
    <property type="match status" value="1"/>
</dbReference>
<feature type="non-terminal residue" evidence="5">
    <location>
        <position position="172"/>
    </location>
</feature>
<keyword evidence="1" id="KW-0406">Ion transport</keyword>
<dbReference type="Proteomes" id="UP000515124">
    <property type="component" value="Unplaced"/>
</dbReference>
<dbReference type="CDD" id="cd00038">
    <property type="entry name" value="CAP_ED"/>
    <property type="match status" value="1"/>
</dbReference>
<dbReference type="PANTHER" id="PTHR45651">
    <property type="entry name" value="CYCLIC NUCLEOTIDE-GATED ION CHANNEL 15-RELATED-RELATED"/>
    <property type="match status" value="1"/>
</dbReference>
<dbReference type="RefSeq" id="XP_021821631.1">
    <property type="nucleotide sequence ID" value="XM_021965939.1"/>
</dbReference>
<evidence type="ECO:0000313" key="5">
    <source>
        <dbReference type="RefSeq" id="XP_021821631.1"/>
    </source>
</evidence>
<keyword evidence="4" id="KW-1185">Reference proteome</keyword>
<keyword evidence="1" id="KW-1071">Ligand-gated ion channel</keyword>
<dbReference type="GO" id="GO:0034220">
    <property type="term" value="P:monoatomic ion transmembrane transport"/>
    <property type="evidence" value="ECO:0007669"/>
    <property type="project" value="UniProtKB-KW"/>
</dbReference>
<reference evidence="5" key="1">
    <citation type="submission" date="2025-08" db="UniProtKB">
        <authorList>
            <consortium name="RefSeq"/>
        </authorList>
    </citation>
    <scope>IDENTIFICATION</scope>
</reference>
<feature type="domain" description="Cyclic nucleotide-binding" evidence="3">
    <location>
        <begin position="3"/>
        <end position="79"/>
    </location>
</feature>
<dbReference type="Gene3D" id="2.60.120.10">
    <property type="entry name" value="Jelly Rolls"/>
    <property type="match status" value="1"/>
</dbReference>
<keyword evidence="2" id="KW-0407">Ion channel</keyword>
<protein>
    <submittedName>
        <fullName evidence="5">Cyclic nucleotide-gated ion channel 7</fullName>
    </submittedName>
</protein>
<dbReference type="InterPro" id="IPR014710">
    <property type="entry name" value="RmlC-like_jellyroll"/>
</dbReference>